<organism evidence="1 2">
    <name type="scientific">Thioclava litoralis</name>
    <dbReference type="NCBI Taxonomy" id="3076557"/>
    <lineage>
        <taxon>Bacteria</taxon>
        <taxon>Pseudomonadati</taxon>
        <taxon>Pseudomonadota</taxon>
        <taxon>Alphaproteobacteria</taxon>
        <taxon>Rhodobacterales</taxon>
        <taxon>Paracoccaceae</taxon>
        <taxon>Thioclava</taxon>
    </lineage>
</organism>
<accession>A0ABZ1DW19</accession>
<gene>
    <name evidence="1" type="ORF">RPE78_09640</name>
</gene>
<name>A0ABZ1DW19_9RHOB</name>
<dbReference type="RefSeq" id="WP_406720433.1">
    <property type="nucleotide sequence ID" value="NZ_CP135443.1"/>
</dbReference>
<protein>
    <submittedName>
        <fullName evidence="1">Uncharacterized protein</fullName>
    </submittedName>
</protein>
<dbReference type="EMBL" id="CP135443">
    <property type="protein sequence ID" value="WRY32959.1"/>
    <property type="molecule type" value="Genomic_DNA"/>
</dbReference>
<dbReference type="Proteomes" id="UP001623290">
    <property type="component" value="Chromosome"/>
</dbReference>
<sequence length="40" mass="3993">MAMGQAGAMQAKLGLDLSQFQSGAGAASAEAQKMAEQLHG</sequence>
<reference evidence="1 2" key="1">
    <citation type="submission" date="2023-09" db="EMBL/GenBank/DDBJ databases">
        <title>Thioclava shenzhenensis sp. nov., a multidrug resistant bacteria-antagonizing species isolated from coastal seawater.</title>
        <authorList>
            <person name="Long M."/>
        </authorList>
    </citation>
    <scope>NUCLEOTIDE SEQUENCE [LARGE SCALE GENOMIC DNA]</scope>
    <source>
        <strain evidence="1 2">FTW29</strain>
    </source>
</reference>
<evidence type="ECO:0000313" key="2">
    <source>
        <dbReference type="Proteomes" id="UP001623290"/>
    </source>
</evidence>
<keyword evidence="2" id="KW-1185">Reference proteome</keyword>
<evidence type="ECO:0000313" key="1">
    <source>
        <dbReference type="EMBL" id="WRY32959.1"/>
    </source>
</evidence>
<proteinExistence type="predicted"/>